<evidence type="ECO:0000313" key="4">
    <source>
        <dbReference type="Proteomes" id="UP000588586"/>
    </source>
</evidence>
<dbReference type="Pfam" id="PF16655">
    <property type="entry name" value="PhoD_N"/>
    <property type="match status" value="1"/>
</dbReference>
<dbReference type="EMBL" id="JABEPQ010000001">
    <property type="protein sequence ID" value="NNM44462.1"/>
    <property type="molecule type" value="Genomic_DNA"/>
</dbReference>
<dbReference type="InterPro" id="IPR052900">
    <property type="entry name" value="Phospholipid_Metab_Enz"/>
</dbReference>
<dbReference type="InterPro" id="IPR038607">
    <property type="entry name" value="PhoD-like_sf"/>
</dbReference>
<dbReference type="Pfam" id="PF09423">
    <property type="entry name" value="PhoD"/>
    <property type="match status" value="1"/>
</dbReference>
<comment type="caution">
    <text evidence="3">The sequence shown here is derived from an EMBL/GenBank/DDBJ whole genome shotgun (WGS) entry which is preliminary data.</text>
</comment>
<dbReference type="Gene3D" id="2.60.40.380">
    <property type="entry name" value="Purple acid phosphatase-like, N-terminal"/>
    <property type="match status" value="1"/>
</dbReference>
<dbReference type="InterPro" id="IPR006311">
    <property type="entry name" value="TAT_signal"/>
</dbReference>
<accession>A0A849HAS7</accession>
<dbReference type="Gene3D" id="3.60.21.70">
    <property type="entry name" value="PhoD-like phosphatase"/>
    <property type="match status" value="1"/>
</dbReference>
<dbReference type="InterPro" id="IPR029052">
    <property type="entry name" value="Metallo-depent_PP-like"/>
</dbReference>
<dbReference type="CDD" id="cd07389">
    <property type="entry name" value="MPP_PhoD"/>
    <property type="match status" value="1"/>
</dbReference>
<dbReference type="InterPro" id="IPR032093">
    <property type="entry name" value="PhoD_N"/>
</dbReference>
<dbReference type="Proteomes" id="UP000588586">
    <property type="component" value="Unassembled WGS sequence"/>
</dbReference>
<dbReference type="RefSeq" id="WP_171241615.1">
    <property type="nucleotide sequence ID" value="NZ_JABEPQ010000001.1"/>
</dbReference>
<reference evidence="3 4" key="1">
    <citation type="submission" date="2020-04" db="EMBL/GenBank/DDBJ databases">
        <title>Knoellia sp. isolate from air conditioner.</title>
        <authorList>
            <person name="Chea S."/>
            <person name="Kim D.-U."/>
        </authorList>
    </citation>
    <scope>NUCLEOTIDE SEQUENCE [LARGE SCALE GENOMIC DNA]</scope>
    <source>
        <strain evidence="3 4">DB2414S</strain>
    </source>
</reference>
<keyword evidence="4" id="KW-1185">Reference proteome</keyword>
<dbReference type="SUPFAM" id="SSF56300">
    <property type="entry name" value="Metallo-dependent phosphatases"/>
    <property type="match status" value="1"/>
</dbReference>
<evidence type="ECO:0000313" key="3">
    <source>
        <dbReference type="EMBL" id="NNM44462.1"/>
    </source>
</evidence>
<evidence type="ECO:0000259" key="2">
    <source>
        <dbReference type="Pfam" id="PF16655"/>
    </source>
</evidence>
<feature type="domain" description="Phospholipase D N-terminal" evidence="2">
    <location>
        <begin position="49"/>
        <end position="122"/>
    </location>
</feature>
<protein>
    <submittedName>
        <fullName evidence="3">Alkaline phosphatase</fullName>
    </submittedName>
</protein>
<feature type="domain" description="PhoD-like phosphatase metallophosphatase" evidence="1">
    <location>
        <begin position="147"/>
        <end position="497"/>
    </location>
</feature>
<evidence type="ECO:0000259" key="1">
    <source>
        <dbReference type="Pfam" id="PF09423"/>
    </source>
</evidence>
<dbReference type="AlphaFoldDB" id="A0A849HAS7"/>
<gene>
    <name evidence="3" type="ORF">HJG52_00365</name>
</gene>
<proteinExistence type="predicted"/>
<organism evidence="3 4">
    <name type="scientific">Knoellia koreensis</name>
    <dbReference type="NCBI Taxonomy" id="2730921"/>
    <lineage>
        <taxon>Bacteria</taxon>
        <taxon>Bacillati</taxon>
        <taxon>Actinomycetota</taxon>
        <taxon>Actinomycetes</taxon>
        <taxon>Micrococcales</taxon>
        <taxon>Intrasporangiaceae</taxon>
        <taxon>Knoellia</taxon>
    </lineage>
</organism>
<dbReference type="PROSITE" id="PS51318">
    <property type="entry name" value="TAT"/>
    <property type="match status" value="1"/>
</dbReference>
<dbReference type="PANTHER" id="PTHR43606:SF1">
    <property type="entry name" value="PHOD-LIKE PHOSPHATASE METALLOPHOSPHATASE DOMAIN-CONTAINING PROTEIN"/>
    <property type="match status" value="1"/>
</dbReference>
<name>A0A849HAS7_9MICO</name>
<sequence length="526" mass="57789">MTSTQPTRRLLLAGALGSAGSLALGGVARAQGQRAPGLVIGSRLSIPSGVQTGDVTAREATIWSRSDGPGRMMVRLSGPRGYRRTVAGPWATPDTDHTARVDLRGLPSGGEFRYTVEFEDADGHRGERATGSFSTAPAGRDAQSFVWTGDTAGQGWGINPDLGGMQGYAAMLATRPDFFLHSGDTIYADGPISAQVTEPDGQVWCNLVTPEVAVVAQSLEEYRGRHRYNLMDDNVRAMYAAVPVVAQWDDHETVNNWYPGEILDDPRYTERRVDVLAARGRQAWSEYQPIAARQLGEWGARRQRGPVRIYRTINRGKHLDVFSLDMRTFKSPNTSGRESELTPILGAEQRNWLVKELRRSNATWKVIAADLPLGIIVPDGPVAQESVSNADPGAPLGRELEIAWVLQQIKRHRIRNVVWLTADVHYCAAHHYDPSRAAFTDFDPFWEFVAGPINAGSFGPNKMDATFGPRVDFAKAGTRANQSPRDGKSQFFGHVDVADDGQFAVSLRDTTGEVVYRRTLEPQGRH</sequence>
<dbReference type="InterPro" id="IPR018946">
    <property type="entry name" value="PhoD-like_MPP"/>
</dbReference>
<dbReference type="PANTHER" id="PTHR43606">
    <property type="entry name" value="PHOSPHATASE, PUTATIVE (AFU_ORTHOLOGUE AFUA_6G08710)-RELATED"/>
    <property type="match status" value="1"/>
</dbReference>